<dbReference type="PROSITE" id="PS50072">
    <property type="entry name" value="CSA_PPIASE_2"/>
    <property type="match status" value="1"/>
</dbReference>
<comment type="function">
    <text evidence="4">PPIases accelerate the folding of proteins. It catalyzes the cis-trans isomerization of proline imidic peptide bonds in oligopeptides.</text>
</comment>
<proteinExistence type="inferred from homology"/>
<gene>
    <name evidence="7" type="ORF">IRI77_06980</name>
</gene>
<evidence type="ECO:0000256" key="5">
    <source>
        <dbReference type="SAM" id="MobiDB-lite"/>
    </source>
</evidence>
<name>A0A7S7SMP3_PALFE</name>
<feature type="region of interest" description="Disordered" evidence="5">
    <location>
        <begin position="222"/>
        <end position="267"/>
    </location>
</feature>
<keyword evidence="2 4" id="KW-0697">Rotamase</keyword>
<reference evidence="7 8" key="1">
    <citation type="submission" date="2020-10" db="EMBL/GenBank/DDBJ databases">
        <title>Complete genome sequence of Paludibaculum fermentans P105T, a facultatively anaerobic acidobacterium capable of dissimilatory Fe(III) reduction.</title>
        <authorList>
            <person name="Dedysh S.N."/>
            <person name="Beletsky A.V."/>
            <person name="Kulichevskaya I.S."/>
            <person name="Mardanov A.V."/>
            <person name="Ravin N.V."/>
        </authorList>
    </citation>
    <scope>NUCLEOTIDE SEQUENCE [LARGE SCALE GENOMIC DNA]</scope>
    <source>
        <strain evidence="7 8">P105</strain>
    </source>
</reference>
<evidence type="ECO:0000256" key="4">
    <source>
        <dbReference type="RuleBase" id="RU363019"/>
    </source>
</evidence>
<evidence type="ECO:0000256" key="1">
    <source>
        <dbReference type="ARBA" id="ARBA00007365"/>
    </source>
</evidence>
<evidence type="ECO:0000256" key="3">
    <source>
        <dbReference type="ARBA" id="ARBA00023235"/>
    </source>
</evidence>
<feature type="signal peptide" evidence="4">
    <location>
        <begin position="1"/>
        <end position="27"/>
    </location>
</feature>
<dbReference type="Pfam" id="PF00160">
    <property type="entry name" value="Pro_isomerase"/>
    <property type="match status" value="1"/>
</dbReference>
<dbReference type="InterPro" id="IPR029000">
    <property type="entry name" value="Cyclophilin-like_dom_sf"/>
</dbReference>
<dbReference type="Gene3D" id="2.40.100.10">
    <property type="entry name" value="Cyclophilin-like"/>
    <property type="match status" value="1"/>
</dbReference>
<dbReference type="AlphaFoldDB" id="A0A7S7SMP3"/>
<dbReference type="SUPFAM" id="SSF50891">
    <property type="entry name" value="Cyclophilin-like"/>
    <property type="match status" value="1"/>
</dbReference>
<dbReference type="InterPro" id="IPR020892">
    <property type="entry name" value="Cyclophilin-type_PPIase_CS"/>
</dbReference>
<evidence type="ECO:0000313" key="7">
    <source>
        <dbReference type="EMBL" id="QOY89691.1"/>
    </source>
</evidence>
<dbReference type="PROSITE" id="PS00170">
    <property type="entry name" value="CSA_PPIASE_1"/>
    <property type="match status" value="1"/>
</dbReference>
<sequence>MRMFSALFSTLALAGALGAQTPAPAAAAPAAPKPARENGLYTTIQITQGGQPFGTVVLKMYETESPVTVKNFVDLALGRKLWTDPKTGTRVRRPLYNGLIFHRVIPGFMIQGGDPTGTGMGETDVIKDEFHPTLKFDIPGRLAMANAGLGTGSCQFFITDAPTPHLNGKHTIFGQVLEGQDVVTKVTRVPKMGEKPATPVVIAKVTFERVGPVPPGGVILGPATPAAKPATKAPATKAPATGTPATKAPATKAPATKAPAAATPAKK</sequence>
<dbReference type="InterPro" id="IPR002130">
    <property type="entry name" value="Cyclophilin-type_PPIase_dom"/>
</dbReference>
<dbReference type="EC" id="5.2.1.8" evidence="4"/>
<dbReference type="PANTHER" id="PTHR45625">
    <property type="entry name" value="PEPTIDYL-PROLYL CIS-TRANS ISOMERASE-RELATED"/>
    <property type="match status" value="1"/>
</dbReference>
<dbReference type="CDD" id="cd00317">
    <property type="entry name" value="cyclophilin"/>
    <property type="match status" value="1"/>
</dbReference>
<comment type="catalytic activity">
    <reaction evidence="4">
        <text>[protein]-peptidylproline (omega=180) = [protein]-peptidylproline (omega=0)</text>
        <dbReference type="Rhea" id="RHEA:16237"/>
        <dbReference type="Rhea" id="RHEA-COMP:10747"/>
        <dbReference type="Rhea" id="RHEA-COMP:10748"/>
        <dbReference type="ChEBI" id="CHEBI:83833"/>
        <dbReference type="ChEBI" id="CHEBI:83834"/>
        <dbReference type="EC" id="5.2.1.8"/>
    </reaction>
</comment>
<accession>A0A7S7SMP3</accession>
<feature type="domain" description="PPIase cyclophilin-type" evidence="6">
    <location>
        <begin position="43"/>
        <end position="207"/>
    </location>
</feature>
<comment type="similarity">
    <text evidence="1 4">Belongs to the cyclophilin-type PPIase family.</text>
</comment>
<dbReference type="KEGG" id="pfer:IRI77_06980"/>
<evidence type="ECO:0000313" key="8">
    <source>
        <dbReference type="Proteomes" id="UP000593892"/>
    </source>
</evidence>
<protein>
    <recommendedName>
        <fullName evidence="4">Peptidyl-prolyl cis-trans isomerase</fullName>
        <shortName evidence="4">PPIase</shortName>
        <ecNumber evidence="4">5.2.1.8</ecNumber>
    </recommendedName>
</protein>
<dbReference type="GO" id="GO:0006457">
    <property type="term" value="P:protein folding"/>
    <property type="evidence" value="ECO:0007669"/>
    <property type="project" value="InterPro"/>
</dbReference>
<dbReference type="GO" id="GO:0003755">
    <property type="term" value="F:peptidyl-prolyl cis-trans isomerase activity"/>
    <property type="evidence" value="ECO:0007669"/>
    <property type="project" value="UniProtKB-UniRule"/>
</dbReference>
<evidence type="ECO:0000256" key="2">
    <source>
        <dbReference type="ARBA" id="ARBA00023110"/>
    </source>
</evidence>
<keyword evidence="8" id="KW-1185">Reference proteome</keyword>
<evidence type="ECO:0000259" key="6">
    <source>
        <dbReference type="PROSITE" id="PS50072"/>
    </source>
</evidence>
<organism evidence="7 8">
    <name type="scientific">Paludibaculum fermentans</name>
    <dbReference type="NCBI Taxonomy" id="1473598"/>
    <lineage>
        <taxon>Bacteria</taxon>
        <taxon>Pseudomonadati</taxon>
        <taxon>Acidobacteriota</taxon>
        <taxon>Terriglobia</taxon>
        <taxon>Bryobacterales</taxon>
        <taxon>Bryobacteraceae</taxon>
        <taxon>Paludibaculum</taxon>
    </lineage>
</organism>
<dbReference type="InterPro" id="IPR044666">
    <property type="entry name" value="Cyclophilin_A-like"/>
</dbReference>
<feature type="chain" id="PRO_5033099731" description="Peptidyl-prolyl cis-trans isomerase" evidence="4">
    <location>
        <begin position="28"/>
        <end position="267"/>
    </location>
</feature>
<dbReference type="EMBL" id="CP063849">
    <property type="protein sequence ID" value="QOY89691.1"/>
    <property type="molecule type" value="Genomic_DNA"/>
</dbReference>
<keyword evidence="3 4" id="KW-0413">Isomerase</keyword>
<dbReference type="PRINTS" id="PR00153">
    <property type="entry name" value="CSAPPISMRASE"/>
</dbReference>
<dbReference type="PANTHER" id="PTHR45625:SF4">
    <property type="entry name" value="PEPTIDYLPROLYL ISOMERASE DOMAIN AND WD REPEAT-CONTAINING PROTEIN 1"/>
    <property type="match status" value="1"/>
</dbReference>
<keyword evidence="4" id="KW-0732">Signal</keyword>
<dbReference type="Proteomes" id="UP000593892">
    <property type="component" value="Chromosome"/>
</dbReference>